<keyword evidence="2" id="KW-1185">Reference proteome</keyword>
<sequence>MSKQSFSFHSFQFKFIALILFLTLSFLVLPALASTCRNYQGHQICIISIDRSAKNYWEYRAAVSVDGVKSPVKVYKCRTQVKIEQDGTVVPFGQNDAGKLICSFFKKSA</sequence>
<protein>
    <submittedName>
        <fullName evidence="1">Uncharacterized protein</fullName>
    </submittedName>
</protein>
<dbReference type="AlphaFoldDB" id="A0A8J6XQD2"/>
<proteinExistence type="predicted"/>
<evidence type="ECO:0000313" key="1">
    <source>
        <dbReference type="EMBL" id="MBD2777326.1"/>
    </source>
</evidence>
<accession>A0A8J6XQD2</accession>
<organism evidence="1 2">
    <name type="scientific">Iningainema tapete BLCC-T55</name>
    <dbReference type="NCBI Taxonomy" id="2748662"/>
    <lineage>
        <taxon>Bacteria</taxon>
        <taxon>Bacillati</taxon>
        <taxon>Cyanobacteriota</taxon>
        <taxon>Cyanophyceae</taxon>
        <taxon>Nostocales</taxon>
        <taxon>Scytonemataceae</taxon>
        <taxon>Iningainema tapete</taxon>
    </lineage>
</organism>
<name>A0A8J6XQD2_9CYAN</name>
<comment type="caution">
    <text evidence="1">The sequence shown here is derived from an EMBL/GenBank/DDBJ whole genome shotgun (WGS) entry which is preliminary data.</text>
</comment>
<reference evidence="1" key="1">
    <citation type="submission" date="2020-09" db="EMBL/GenBank/DDBJ databases">
        <title>Iningainema tapete sp. nov. (Scytonemataceae, Cyanobacteria) from greenhouses in central Florida (USA) produces two types of nodularin with biosynthetic potential for microcystin-LR and anabaenopeptins.</title>
        <authorList>
            <person name="Berthold D.E."/>
            <person name="Lefler F.W."/>
            <person name="Huang I.-S."/>
            <person name="Abdulla H."/>
            <person name="Zimba P.V."/>
            <person name="Laughinghouse H.D. IV."/>
        </authorList>
    </citation>
    <scope>NUCLEOTIDE SEQUENCE</scope>
    <source>
        <strain evidence="1">BLCCT55</strain>
    </source>
</reference>
<gene>
    <name evidence="1" type="ORF">ICL16_36080</name>
</gene>
<evidence type="ECO:0000313" key="2">
    <source>
        <dbReference type="Proteomes" id="UP000629098"/>
    </source>
</evidence>
<dbReference type="EMBL" id="JACXAE010000109">
    <property type="protein sequence ID" value="MBD2777326.1"/>
    <property type="molecule type" value="Genomic_DNA"/>
</dbReference>
<dbReference type="Proteomes" id="UP000629098">
    <property type="component" value="Unassembled WGS sequence"/>
</dbReference>